<keyword evidence="5" id="KW-0540">Nuclease</keyword>
<dbReference type="GO" id="GO:0004521">
    <property type="term" value="F:RNA endonuclease activity"/>
    <property type="evidence" value="ECO:0007669"/>
    <property type="project" value="InterPro"/>
</dbReference>
<dbReference type="InterPro" id="IPR000026">
    <property type="entry name" value="N1-like"/>
</dbReference>
<proteinExistence type="inferred from homology"/>
<evidence type="ECO:0000313" key="7">
    <source>
        <dbReference type="EMBL" id="MBC2882907.1"/>
    </source>
</evidence>
<sequence>MNKQLLRNVILPLAVLLLAALFKFIIPDSSSTAPKQNQPQSEFIGGSAEKNVATTPSANVVKDGTYTSKDEVAAYIYKFGGLPRNFITKKDAIALGWDAKSGNLWQVTDKKSIGGDRFSNREKRLPEASGRKWFECDIGYRGGRRGAERIVFSSDGLIYYTPDHYENFYLLFERRRQ</sequence>
<accession>A0A842J522</accession>
<keyword evidence="6" id="KW-0378">Hydrolase</keyword>
<evidence type="ECO:0000256" key="6">
    <source>
        <dbReference type="ARBA" id="ARBA00022801"/>
    </source>
</evidence>
<dbReference type="Proteomes" id="UP000552683">
    <property type="component" value="Unassembled WGS sequence"/>
</dbReference>
<evidence type="ECO:0000256" key="1">
    <source>
        <dbReference type="ARBA" id="ARBA00004613"/>
    </source>
</evidence>
<evidence type="ECO:0000256" key="4">
    <source>
        <dbReference type="ARBA" id="ARBA00022525"/>
    </source>
</evidence>
<dbReference type="GO" id="GO:0005576">
    <property type="term" value="C:extracellular region"/>
    <property type="evidence" value="ECO:0007669"/>
    <property type="project" value="UniProtKB-SubCell"/>
</dbReference>
<evidence type="ECO:0000256" key="3">
    <source>
        <dbReference type="ARBA" id="ARBA00022214"/>
    </source>
</evidence>
<dbReference type="Gene3D" id="3.10.450.30">
    <property type="entry name" value="Microbial ribonucleases"/>
    <property type="match status" value="1"/>
</dbReference>
<comment type="subcellular location">
    <subcellularLocation>
        <location evidence="1">Secreted</location>
    </subcellularLocation>
</comment>
<dbReference type="GO" id="GO:0016787">
    <property type="term" value="F:hydrolase activity"/>
    <property type="evidence" value="ECO:0007669"/>
    <property type="project" value="UniProtKB-KW"/>
</dbReference>
<evidence type="ECO:0000256" key="5">
    <source>
        <dbReference type="ARBA" id="ARBA00022722"/>
    </source>
</evidence>
<comment type="similarity">
    <text evidence="2">Belongs to the ribonuclease N1/T1 family.</text>
</comment>
<dbReference type="AlphaFoldDB" id="A0A842J522"/>
<dbReference type="PRINTS" id="PR00117">
    <property type="entry name" value="BARNASE"/>
</dbReference>
<gene>
    <name evidence="7" type="ORF">H7R39_06500</name>
</gene>
<reference evidence="7 8" key="1">
    <citation type="submission" date="2020-08" db="EMBL/GenBank/DDBJ databases">
        <title>Complete genome and description of Campylobacter massiliensis Marseille-Q3452 sp. nov.</title>
        <authorList>
            <person name="Antezack A."/>
        </authorList>
    </citation>
    <scope>NUCLEOTIDE SEQUENCE [LARGE SCALE GENOMIC DNA]</scope>
    <source>
        <strain evidence="7 8">Marseille-Q3452</strain>
    </source>
</reference>
<evidence type="ECO:0000313" key="8">
    <source>
        <dbReference type="Proteomes" id="UP000552683"/>
    </source>
</evidence>
<dbReference type="SUPFAM" id="SSF53933">
    <property type="entry name" value="Microbial ribonucleases"/>
    <property type="match status" value="1"/>
</dbReference>
<dbReference type="GO" id="GO:0003723">
    <property type="term" value="F:RNA binding"/>
    <property type="evidence" value="ECO:0007669"/>
    <property type="project" value="InterPro"/>
</dbReference>
<dbReference type="EMBL" id="JACLZK010000001">
    <property type="protein sequence ID" value="MBC2882907.1"/>
    <property type="molecule type" value="Genomic_DNA"/>
</dbReference>
<comment type="caution">
    <text evidence="7">The sequence shown here is derived from an EMBL/GenBank/DDBJ whole genome shotgun (WGS) entry which is preliminary data.</text>
</comment>
<dbReference type="InterPro" id="IPR016191">
    <property type="entry name" value="Ribonuclease/ribotoxin"/>
</dbReference>
<keyword evidence="4" id="KW-0964">Secreted</keyword>
<dbReference type="Pfam" id="PF00545">
    <property type="entry name" value="Ribonuclease"/>
    <property type="match status" value="1"/>
</dbReference>
<dbReference type="RefSeq" id="WP_185898455.1">
    <property type="nucleotide sequence ID" value="NZ_JACLZK010000001.1"/>
</dbReference>
<protein>
    <recommendedName>
        <fullName evidence="3">Ribonuclease</fullName>
    </recommendedName>
</protein>
<dbReference type="InterPro" id="IPR001887">
    <property type="entry name" value="Barnase"/>
</dbReference>
<organism evidence="7 8">
    <name type="scientific">Campylobacter massiliensis</name>
    <dbReference type="NCBI Taxonomy" id="2762557"/>
    <lineage>
        <taxon>Bacteria</taxon>
        <taxon>Pseudomonadati</taxon>
        <taxon>Campylobacterota</taxon>
        <taxon>Epsilonproteobacteria</taxon>
        <taxon>Campylobacterales</taxon>
        <taxon>Campylobacteraceae</taxon>
        <taxon>Campylobacter</taxon>
    </lineage>
</organism>
<evidence type="ECO:0000256" key="2">
    <source>
        <dbReference type="ARBA" id="ARBA00009006"/>
    </source>
</evidence>
<name>A0A842J522_9BACT</name>
<keyword evidence="8" id="KW-1185">Reference proteome</keyword>